<feature type="compositionally biased region" description="Polar residues" evidence="9">
    <location>
        <begin position="965"/>
        <end position="976"/>
    </location>
</feature>
<keyword evidence="6 7" id="KW-0505">Motor protein</keyword>
<dbReference type="GO" id="GO:0005875">
    <property type="term" value="C:microtubule associated complex"/>
    <property type="evidence" value="ECO:0007669"/>
    <property type="project" value="TreeGrafter"/>
</dbReference>
<dbReference type="GO" id="GO:0007018">
    <property type="term" value="P:microtubule-based movement"/>
    <property type="evidence" value="ECO:0007669"/>
    <property type="project" value="InterPro"/>
</dbReference>
<dbReference type="GO" id="GO:0003777">
    <property type="term" value="F:microtubule motor activity"/>
    <property type="evidence" value="ECO:0007669"/>
    <property type="project" value="InterPro"/>
</dbReference>
<dbReference type="GO" id="GO:0005524">
    <property type="term" value="F:ATP binding"/>
    <property type="evidence" value="ECO:0007669"/>
    <property type="project" value="UniProtKB-UniRule"/>
</dbReference>
<feature type="coiled-coil region" evidence="8">
    <location>
        <begin position="613"/>
        <end position="778"/>
    </location>
</feature>
<dbReference type="PRINTS" id="PR00380">
    <property type="entry name" value="KINESINHEAVY"/>
</dbReference>
<dbReference type="InterPro" id="IPR027640">
    <property type="entry name" value="Kinesin-like_fam"/>
</dbReference>
<evidence type="ECO:0000256" key="4">
    <source>
        <dbReference type="ARBA" id="ARBA00022840"/>
    </source>
</evidence>
<keyword evidence="3 7" id="KW-0547">Nucleotide-binding</keyword>
<evidence type="ECO:0000256" key="1">
    <source>
        <dbReference type="ARBA" id="ARBA00004496"/>
    </source>
</evidence>
<gene>
    <name evidence="11" type="ORF">HYH03_017689</name>
</gene>
<dbReference type="Pfam" id="PF00225">
    <property type="entry name" value="Kinesin"/>
    <property type="match status" value="1"/>
</dbReference>
<dbReference type="EMBL" id="JAEHOE010000176">
    <property type="protein sequence ID" value="KAG2483435.1"/>
    <property type="molecule type" value="Genomic_DNA"/>
</dbReference>
<dbReference type="PROSITE" id="PS00411">
    <property type="entry name" value="KINESIN_MOTOR_1"/>
    <property type="match status" value="1"/>
</dbReference>
<comment type="caution">
    <text evidence="11">The sequence shown here is derived from an EMBL/GenBank/DDBJ whole genome shotgun (WGS) entry which is preliminary data.</text>
</comment>
<dbReference type="PROSITE" id="PS50067">
    <property type="entry name" value="KINESIN_MOTOR_2"/>
    <property type="match status" value="1"/>
</dbReference>
<dbReference type="SUPFAM" id="SSF52540">
    <property type="entry name" value="P-loop containing nucleoside triphosphate hydrolases"/>
    <property type="match status" value="1"/>
</dbReference>
<evidence type="ECO:0000256" key="2">
    <source>
        <dbReference type="ARBA" id="ARBA00022490"/>
    </source>
</evidence>
<evidence type="ECO:0000256" key="6">
    <source>
        <dbReference type="ARBA" id="ARBA00023175"/>
    </source>
</evidence>
<evidence type="ECO:0000256" key="5">
    <source>
        <dbReference type="ARBA" id="ARBA00023054"/>
    </source>
</evidence>
<evidence type="ECO:0000259" key="10">
    <source>
        <dbReference type="PROSITE" id="PS50067"/>
    </source>
</evidence>
<feature type="coiled-coil region" evidence="8">
    <location>
        <begin position="837"/>
        <end position="952"/>
    </location>
</feature>
<dbReference type="GO" id="GO:0005737">
    <property type="term" value="C:cytoplasm"/>
    <property type="evidence" value="ECO:0007669"/>
    <property type="project" value="UniProtKB-SubCell"/>
</dbReference>
<dbReference type="SMART" id="SM00129">
    <property type="entry name" value="KISc"/>
    <property type="match status" value="1"/>
</dbReference>
<comment type="similarity">
    <text evidence="7">Belongs to the TRAFAC class myosin-kinesin ATPase superfamily. Kinesin family.</text>
</comment>
<dbReference type="InterPro" id="IPR001752">
    <property type="entry name" value="Kinesin_motor_dom"/>
</dbReference>
<feature type="binding site" evidence="7">
    <location>
        <begin position="142"/>
        <end position="149"/>
    </location>
    <ligand>
        <name>ATP</name>
        <dbReference type="ChEBI" id="CHEBI:30616"/>
    </ligand>
</feature>
<keyword evidence="4 7" id="KW-0067">ATP-binding</keyword>
<protein>
    <recommendedName>
        <fullName evidence="10">Kinesin motor domain-containing protein</fullName>
    </recommendedName>
</protein>
<keyword evidence="12" id="KW-1185">Reference proteome</keyword>
<accession>A0A835XHG7</accession>
<dbReference type="GO" id="GO:0008017">
    <property type="term" value="F:microtubule binding"/>
    <property type="evidence" value="ECO:0007669"/>
    <property type="project" value="InterPro"/>
</dbReference>
<feature type="coiled-coil region" evidence="8">
    <location>
        <begin position="400"/>
        <end position="583"/>
    </location>
</feature>
<dbReference type="PANTHER" id="PTHR47969:SF15">
    <property type="entry name" value="CHROMOSOME-ASSOCIATED KINESIN KIF4A-RELATED"/>
    <property type="match status" value="1"/>
</dbReference>
<evidence type="ECO:0000256" key="9">
    <source>
        <dbReference type="SAM" id="MobiDB-lite"/>
    </source>
</evidence>
<name>A0A835XHG7_9CHLO</name>
<feature type="domain" description="Kinesin motor" evidence="10">
    <location>
        <begin position="56"/>
        <end position="375"/>
    </location>
</feature>
<dbReference type="Proteomes" id="UP000612055">
    <property type="component" value="Unassembled WGS sequence"/>
</dbReference>
<dbReference type="GO" id="GO:0007052">
    <property type="term" value="P:mitotic spindle organization"/>
    <property type="evidence" value="ECO:0007669"/>
    <property type="project" value="TreeGrafter"/>
</dbReference>
<dbReference type="Gene3D" id="3.40.850.10">
    <property type="entry name" value="Kinesin motor domain"/>
    <property type="match status" value="1"/>
</dbReference>
<keyword evidence="5 8" id="KW-0175">Coiled coil</keyword>
<dbReference type="GO" id="GO:0051231">
    <property type="term" value="P:spindle elongation"/>
    <property type="evidence" value="ECO:0007669"/>
    <property type="project" value="TreeGrafter"/>
</dbReference>
<evidence type="ECO:0000256" key="8">
    <source>
        <dbReference type="SAM" id="Coils"/>
    </source>
</evidence>
<dbReference type="InterPro" id="IPR036961">
    <property type="entry name" value="Kinesin_motor_dom_sf"/>
</dbReference>
<evidence type="ECO:0000313" key="11">
    <source>
        <dbReference type="EMBL" id="KAG2483435.1"/>
    </source>
</evidence>
<evidence type="ECO:0000256" key="7">
    <source>
        <dbReference type="PROSITE-ProRule" id="PRU00283"/>
    </source>
</evidence>
<keyword evidence="2" id="KW-0963">Cytoplasm</keyword>
<dbReference type="InterPro" id="IPR019821">
    <property type="entry name" value="Kinesin_motor_CS"/>
</dbReference>
<dbReference type="AlphaFoldDB" id="A0A835XHG7"/>
<reference evidence="11" key="1">
    <citation type="journal article" date="2020" name="bioRxiv">
        <title>Comparative genomics of Chlamydomonas.</title>
        <authorList>
            <person name="Craig R.J."/>
            <person name="Hasan A.R."/>
            <person name="Ness R.W."/>
            <person name="Keightley P.D."/>
        </authorList>
    </citation>
    <scope>NUCLEOTIDE SEQUENCE</scope>
    <source>
        <strain evidence="11">CCAP 11/70</strain>
    </source>
</reference>
<feature type="region of interest" description="Disordered" evidence="9">
    <location>
        <begin position="953"/>
        <end position="1008"/>
    </location>
</feature>
<evidence type="ECO:0000256" key="3">
    <source>
        <dbReference type="ARBA" id="ARBA00022741"/>
    </source>
</evidence>
<dbReference type="InterPro" id="IPR027417">
    <property type="entry name" value="P-loop_NTPase"/>
</dbReference>
<dbReference type="OrthoDB" id="3176171at2759"/>
<proteinExistence type="inferred from homology"/>
<organism evidence="11 12">
    <name type="scientific">Edaphochlamys debaryana</name>
    <dbReference type="NCBI Taxonomy" id="47281"/>
    <lineage>
        <taxon>Eukaryota</taxon>
        <taxon>Viridiplantae</taxon>
        <taxon>Chlorophyta</taxon>
        <taxon>core chlorophytes</taxon>
        <taxon>Chlorophyceae</taxon>
        <taxon>CS clade</taxon>
        <taxon>Chlamydomonadales</taxon>
        <taxon>Chlamydomonadales incertae sedis</taxon>
        <taxon>Edaphochlamys</taxon>
    </lineage>
</organism>
<dbReference type="PANTHER" id="PTHR47969">
    <property type="entry name" value="CHROMOSOME-ASSOCIATED KINESIN KIF4A-RELATED"/>
    <property type="match status" value="1"/>
</dbReference>
<evidence type="ECO:0000313" key="12">
    <source>
        <dbReference type="Proteomes" id="UP000612055"/>
    </source>
</evidence>
<comment type="subcellular location">
    <subcellularLocation>
        <location evidence="1">Cytoplasm</location>
    </subcellularLocation>
</comment>
<sequence>MDSADVSDADSTPQAERRALDFFAKAKTAMKVPRPAAVLETLTTIKARRPLGTGESVKVFVRVKPVLPEDTAQGRVLEGLKVHEKGEKLEVSIPAKDGKEHTFADFNSVLVNATNQQVFESVGAVLMPQLLDGLNVSLMAYGQTGSGKTYTMFGSGEAGNQTHGLLQLALHHIDKQLPVGLATGGARLAAGVFEVYNEELWSLLDAGGVERKHLAKGMADFNNHRPRLVESVDEAICLVMEALQHRTQDATQRNTTSSRSHAFVRLRLEQAFAESTLFLVDLAGSESISQASSSSQEKETIFINTSLNALERVVNSLSNRSTHVPYRDSMLTKVLEKGLDPSTARVALVATVSPFACDSAISKSTLMFAQRAKNVRTYAQVNPAPKRPPPFCPEELHRQLQALQAINNKLKQQLADMEANAERQVHERQVAEMRSELKRQMELHAQLQATSQRQEAEAEEAVEAERIAHAGTKQRVQELAEELEHERSAHANTRSRLTEQHLACEELRAALGRAQEEARAAGRREAEARVAEGRLQELQLEAARQAGELAGARSLQEQLQAALRAAQEELALARDQNTALKGKLAAAEGDASARQHELEEQLLKLRAASATAAAAAAEEAKSLTQRAAGLQQQLEKSQHFSTRQGQQLAEAEQQLAETRRCLDRAVAAEEAGAAKLATVTAALALAESELEAARDRGSGAEAKLAADLAAAEAERQHLAAELEAARAAAEGQVEAVRSVQARAEEQLQAARRDAAAQLAEAAAQLQAAQAQARAASDAGDQLPALRQQLAEQAAAHATALAAAAQDARAAAEAAAAERLAPLQTEVERLAATRALNVEQLARQQAEAEALRAAKQAAEQAAADAAAEAGALRVAAREAAERAARLEAQLERDVAPRRDASRALQERLRLLEDENKGMKEAHRGQLELKDKLIRQLEQIQAKLEEQLRLQQSGHDTLPGLGAQADQAASSPYSTATAGRSELGASPGPVASEADGTPGTHAQPHRANQGMYLGNRTTTASAAALARNTKTSTASCFITPSGPGPVSGHAPGRLGASGYGSGTVPVTSLLSPPQAQAPHAQHAHHASPTADLVTPEGKGLGRACVEEEGLDGVSPLDTERVCEMVGAQERSRAADVHVRGAKPDELLSGASAFEGRP</sequence>